<reference evidence="5 6" key="1">
    <citation type="journal article" date="2015" name="Genome Biol. Evol.">
        <title>The genome of winter moth (Operophtera brumata) provides a genomic perspective on sexual dimorphism and phenology.</title>
        <authorList>
            <person name="Derks M.F."/>
            <person name="Smit S."/>
            <person name="Salis L."/>
            <person name="Schijlen E."/>
            <person name="Bossers A."/>
            <person name="Mateman C."/>
            <person name="Pijl A.S."/>
            <person name="de Ridder D."/>
            <person name="Groenen M.A."/>
            <person name="Visser M.E."/>
            <person name="Megens H.J."/>
        </authorList>
    </citation>
    <scope>NUCLEOTIDE SEQUENCE [LARGE SCALE GENOMIC DNA]</scope>
    <source>
        <strain evidence="5">WM2013NL</strain>
        <tissue evidence="5">Head and thorax</tissue>
    </source>
</reference>
<dbReference type="GO" id="GO:0005737">
    <property type="term" value="C:cytoplasm"/>
    <property type="evidence" value="ECO:0007669"/>
    <property type="project" value="UniProtKB-SubCell"/>
</dbReference>
<dbReference type="AlphaFoldDB" id="A0A0L7LNN4"/>
<evidence type="ECO:0000313" key="6">
    <source>
        <dbReference type="Proteomes" id="UP000037510"/>
    </source>
</evidence>
<evidence type="ECO:0000256" key="1">
    <source>
        <dbReference type="ARBA" id="ARBA00004496"/>
    </source>
</evidence>
<organism evidence="5 6">
    <name type="scientific">Operophtera brumata</name>
    <name type="common">Winter moth</name>
    <name type="synonym">Phalaena brumata</name>
    <dbReference type="NCBI Taxonomy" id="104452"/>
    <lineage>
        <taxon>Eukaryota</taxon>
        <taxon>Metazoa</taxon>
        <taxon>Ecdysozoa</taxon>
        <taxon>Arthropoda</taxon>
        <taxon>Hexapoda</taxon>
        <taxon>Insecta</taxon>
        <taxon>Pterygota</taxon>
        <taxon>Neoptera</taxon>
        <taxon>Endopterygota</taxon>
        <taxon>Lepidoptera</taxon>
        <taxon>Glossata</taxon>
        <taxon>Ditrysia</taxon>
        <taxon>Geometroidea</taxon>
        <taxon>Geometridae</taxon>
        <taxon>Larentiinae</taxon>
        <taxon>Operophtera</taxon>
    </lineage>
</organism>
<accession>A0A0L7LNN4</accession>
<protein>
    <submittedName>
        <fullName evidence="5">Serine/threonine-protein kinase 25</fullName>
    </submittedName>
</protein>
<feature type="domain" description="Programmed cell death protein 10 dimerisation" evidence="4">
    <location>
        <begin position="117"/>
        <end position="168"/>
    </location>
</feature>
<comment type="caution">
    <text evidence="5">The sequence shown here is derived from an EMBL/GenBank/DDBJ whole genome shotgun (WGS) entry which is preliminary data.</text>
</comment>
<feature type="region of interest" description="Disordered" evidence="3">
    <location>
        <begin position="168"/>
        <end position="189"/>
    </location>
</feature>
<dbReference type="Gene3D" id="1.10.12.70">
    <property type="match status" value="1"/>
</dbReference>
<comment type="subcellular location">
    <subcellularLocation>
        <location evidence="1">Cytoplasm</location>
    </subcellularLocation>
</comment>
<feature type="region of interest" description="Disordered" evidence="3">
    <location>
        <begin position="1"/>
        <end position="81"/>
    </location>
</feature>
<dbReference type="InterPro" id="IPR046409">
    <property type="entry name" value="PDC10_dimerisation_sf"/>
</dbReference>
<dbReference type="InterPro" id="IPR048288">
    <property type="entry name" value="PDCD10_N"/>
</dbReference>
<gene>
    <name evidence="5" type="ORF">OBRU01_05082</name>
</gene>
<sequence length="189" mass="21507">MTRDGAKPLRAGITTSRQSPIVPAPVEQRSSKERERDRSDREDRKERQDHQPSNRDSVVYNKAASPLDHRGPAGEEKVRKHPYLQQLIYPLLNEVSTSPLDHRGPAGEEKVRKHPYLQQLIYPLLNELSRKHGSGSVAAIEELRRAFEHAERSAPHLTRAFVQQVVQRVATQSHQPATPSHNSSSPWMR</sequence>
<keyword evidence="2" id="KW-0963">Cytoplasm</keyword>
<evidence type="ECO:0000256" key="3">
    <source>
        <dbReference type="SAM" id="MobiDB-lite"/>
    </source>
</evidence>
<feature type="compositionally biased region" description="Basic and acidic residues" evidence="3">
    <location>
        <begin position="29"/>
        <end position="53"/>
    </location>
</feature>
<keyword evidence="5" id="KW-0418">Kinase</keyword>
<dbReference type="EMBL" id="JTDY01000517">
    <property type="protein sequence ID" value="KOB76821.1"/>
    <property type="molecule type" value="Genomic_DNA"/>
</dbReference>
<keyword evidence="6" id="KW-1185">Reference proteome</keyword>
<proteinExistence type="predicted"/>
<evidence type="ECO:0000256" key="2">
    <source>
        <dbReference type="ARBA" id="ARBA00022490"/>
    </source>
</evidence>
<evidence type="ECO:0000259" key="4">
    <source>
        <dbReference type="Pfam" id="PF20929"/>
    </source>
</evidence>
<feature type="compositionally biased region" description="Basic and acidic residues" evidence="3">
    <location>
        <begin position="67"/>
        <end position="78"/>
    </location>
</feature>
<dbReference type="GO" id="GO:0016301">
    <property type="term" value="F:kinase activity"/>
    <property type="evidence" value="ECO:0007669"/>
    <property type="project" value="UniProtKB-KW"/>
</dbReference>
<dbReference type="Proteomes" id="UP000037510">
    <property type="component" value="Unassembled WGS sequence"/>
</dbReference>
<keyword evidence="5" id="KW-0808">Transferase</keyword>
<feature type="compositionally biased region" description="Polar residues" evidence="3">
    <location>
        <begin position="173"/>
        <end position="189"/>
    </location>
</feature>
<name>A0A0L7LNN4_OPEBR</name>
<dbReference type="Pfam" id="PF20929">
    <property type="entry name" value="PDCD10_N"/>
    <property type="match status" value="1"/>
</dbReference>
<evidence type="ECO:0000313" key="5">
    <source>
        <dbReference type="EMBL" id="KOB76821.1"/>
    </source>
</evidence>